<dbReference type="GO" id="GO:0016758">
    <property type="term" value="F:hexosyltransferase activity"/>
    <property type="evidence" value="ECO:0007669"/>
    <property type="project" value="TreeGrafter"/>
</dbReference>
<accession>A0A381U0G3</accession>
<dbReference type="PANTHER" id="PTHR45947:SF3">
    <property type="entry name" value="SULFOQUINOVOSYL TRANSFERASE SQD2"/>
    <property type="match status" value="1"/>
</dbReference>
<dbReference type="Gene3D" id="3.40.50.2000">
    <property type="entry name" value="Glycogen Phosphorylase B"/>
    <property type="match status" value="2"/>
</dbReference>
<protein>
    <recommendedName>
        <fullName evidence="4">Glycosyltransferase subfamily 4-like N-terminal domain-containing protein</fullName>
    </recommendedName>
</protein>
<evidence type="ECO:0000313" key="3">
    <source>
        <dbReference type="EMBL" id="SVA21736.1"/>
    </source>
</evidence>
<name>A0A381U0G3_9ZZZZ</name>
<proteinExistence type="predicted"/>
<gene>
    <name evidence="3" type="ORF">METZ01_LOCUS74590</name>
</gene>
<evidence type="ECO:0000259" key="2">
    <source>
        <dbReference type="Pfam" id="PF13579"/>
    </source>
</evidence>
<dbReference type="EMBL" id="UINC01005502">
    <property type="protein sequence ID" value="SVA21736.1"/>
    <property type="molecule type" value="Genomic_DNA"/>
</dbReference>
<dbReference type="CDD" id="cd03808">
    <property type="entry name" value="GT4_CapM-like"/>
    <property type="match status" value="1"/>
</dbReference>
<reference evidence="3" key="1">
    <citation type="submission" date="2018-05" db="EMBL/GenBank/DDBJ databases">
        <authorList>
            <person name="Lanie J.A."/>
            <person name="Ng W.-L."/>
            <person name="Kazmierczak K.M."/>
            <person name="Andrzejewski T.M."/>
            <person name="Davidsen T.M."/>
            <person name="Wayne K.J."/>
            <person name="Tettelin H."/>
            <person name="Glass J.I."/>
            <person name="Rusch D."/>
            <person name="Podicherti R."/>
            <person name="Tsui H.-C.T."/>
            <person name="Winkler M.E."/>
        </authorList>
    </citation>
    <scope>NUCLEOTIDE SEQUENCE</scope>
</reference>
<feature type="domain" description="Glycosyltransferase subfamily 4-like N-terminal" evidence="2">
    <location>
        <begin position="13"/>
        <end position="179"/>
    </location>
</feature>
<sequence>MRVAHVITRLIVGGAQENTASTVLGLHEKPGVNVRLYCGPTTGPEGSLEPLVQKVDGLFHRVPNLIRPVRPLSDWLAYRQLKRAFASFRPDIVHTHSGKAGFIGRLAAKRAGVPKIIHSIHGPSFGPFQGWATNALFCGAERFAGRMTDHFVTVADAMRDQYLAAGISQADDYTRIPSGFDLQPFLDAENSPTKRASLGLSPGDFVVGKIARLFELKGHDDLFAIAPRLAKRIPNIRFLLVGDGVWRGRFERLAKEIGCSQNFIFTGLVPPSEIPSLVGVMDALVHLSRREGLPRALPQAMAAAKPVVAFDCDGAGEVCLDGKTGHLIEPGDLAKLKERLAKLANDAPLRTALGQAGRKLVEEEFTVEQLVERQYELYKRLLA</sequence>
<organism evidence="3">
    <name type="scientific">marine metagenome</name>
    <dbReference type="NCBI Taxonomy" id="408172"/>
    <lineage>
        <taxon>unclassified sequences</taxon>
        <taxon>metagenomes</taxon>
        <taxon>ecological metagenomes</taxon>
    </lineage>
</organism>
<evidence type="ECO:0008006" key="4">
    <source>
        <dbReference type="Google" id="ProtNLM"/>
    </source>
</evidence>
<dbReference type="AlphaFoldDB" id="A0A381U0G3"/>
<dbReference type="Pfam" id="PF13579">
    <property type="entry name" value="Glyco_trans_4_4"/>
    <property type="match status" value="1"/>
</dbReference>
<dbReference type="InterPro" id="IPR050194">
    <property type="entry name" value="Glycosyltransferase_grp1"/>
</dbReference>
<dbReference type="InterPro" id="IPR028098">
    <property type="entry name" value="Glyco_trans_4-like_N"/>
</dbReference>
<dbReference type="Pfam" id="PF00534">
    <property type="entry name" value="Glycos_transf_1"/>
    <property type="match status" value="1"/>
</dbReference>
<feature type="domain" description="Glycosyl transferase family 1" evidence="1">
    <location>
        <begin position="192"/>
        <end position="359"/>
    </location>
</feature>
<dbReference type="SUPFAM" id="SSF53756">
    <property type="entry name" value="UDP-Glycosyltransferase/glycogen phosphorylase"/>
    <property type="match status" value="1"/>
</dbReference>
<dbReference type="PANTHER" id="PTHR45947">
    <property type="entry name" value="SULFOQUINOVOSYL TRANSFERASE SQD2"/>
    <property type="match status" value="1"/>
</dbReference>
<dbReference type="InterPro" id="IPR001296">
    <property type="entry name" value="Glyco_trans_1"/>
</dbReference>
<evidence type="ECO:0000259" key="1">
    <source>
        <dbReference type="Pfam" id="PF00534"/>
    </source>
</evidence>